<protein>
    <submittedName>
        <fullName evidence="1">Uncharacterized protein</fullName>
    </submittedName>
</protein>
<proteinExistence type="predicted"/>
<dbReference type="EnsemblPlants" id="MELO3C027575.2.1">
    <property type="protein sequence ID" value="MELO3C027575.2.1"/>
    <property type="gene ID" value="MELO3C027575.2"/>
</dbReference>
<accession>A0A9I9E158</accession>
<dbReference type="Gramene" id="MELO3C027575.2.1">
    <property type="protein sequence ID" value="MELO3C027575.2.1"/>
    <property type="gene ID" value="MELO3C027575.2"/>
</dbReference>
<organism evidence="1">
    <name type="scientific">Cucumis melo</name>
    <name type="common">Muskmelon</name>
    <dbReference type="NCBI Taxonomy" id="3656"/>
    <lineage>
        <taxon>Eukaryota</taxon>
        <taxon>Viridiplantae</taxon>
        <taxon>Streptophyta</taxon>
        <taxon>Embryophyta</taxon>
        <taxon>Tracheophyta</taxon>
        <taxon>Spermatophyta</taxon>
        <taxon>Magnoliopsida</taxon>
        <taxon>eudicotyledons</taxon>
        <taxon>Gunneridae</taxon>
        <taxon>Pentapetalae</taxon>
        <taxon>rosids</taxon>
        <taxon>fabids</taxon>
        <taxon>Cucurbitales</taxon>
        <taxon>Cucurbitaceae</taxon>
        <taxon>Benincaseae</taxon>
        <taxon>Cucumis</taxon>
    </lineage>
</organism>
<reference evidence="1" key="1">
    <citation type="submission" date="2023-03" db="UniProtKB">
        <authorList>
            <consortium name="EnsemblPlants"/>
        </authorList>
    </citation>
    <scope>IDENTIFICATION</scope>
</reference>
<name>A0A9I9E158_CUCME</name>
<evidence type="ECO:0000313" key="1">
    <source>
        <dbReference type="EnsemblPlants" id="MELO3C027575.2.1"/>
    </source>
</evidence>
<dbReference type="AlphaFoldDB" id="A0A9I9E158"/>
<sequence length="70" mass="7878">MDEFSSGKSWLLETSYKFFIICEATVQEEERQALAAADTDAAKNVIATAEVSRKTIPTYLESRNPIYKSL</sequence>